<accession>A0A9X3MQG7</accession>
<dbReference type="CDD" id="cd18873">
    <property type="entry name" value="NUDIX_NadM_like"/>
    <property type="match status" value="1"/>
</dbReference>
<protein>
    <submittedName>
        <fullName evidence="2">NUDIX hydrolase</fullName>
    </submittedName>
</protein>
<keyword evidence="3" id="KW-1185">Reference proteome</keyword>
<dbReference type="RefSeq" id="WP_270039342.1">
    <property type="nucleotide sequence ID" value="NZ_JAPDOD010000005.1"/>
</dbReference>
<reference evidence="2" key="1">
    <citation type="submission" date="2022-10" db="EMBL/GenBank/DDBJ databases">
        <title>The WGS of Solirubrobacter ginsenosidimutans DSM 21036.</title>
        <authorList>
            <person name="Jiang Z."/>
        </authorList>
    </citation>
    <scope>NUCLEOTIDE SEQUENCE</scope>
    <source>
        <strain evidence="2">DSM 21036</strain>
    </source>
</reference>
<dbReference type="GO" id="GO:0016787">
    <property type="term" value="F:hydrolase activity"/>
    <property type="evidence" value="ECO:0007669"/>
    <property type="project" value="UniProtKB-KW"/>
</dbReference>
<dbReference type="PANTHER" id="PTHR43736:SF4">
    <property type="entry name" value="SLR1690 PROTEIN"/>
    <property type="match status" value="1"/>
</dbReference>
<sequence length="222" mass="24654">MAGMQATNTAGYDAPIGLTADPVVFTLLDGRLCVLLARRLEEPQRGLFALPGGFVGSSEAPEQTAERKLREKTGVGSVHLEQLRTYADPVRDPRGWLPTIAYMALVRPETLPEERPVDRDASWHPLDALPELALDHAVIVDDGLWRLHARVADKVWFVRKALALLTEPFTLRQAQQLYEALRGEEVDAANFRRDVRATGLLEDTGALRSEGPGRPGRLYRRA</sequence>
<dbReference type="InterPro" id="IPR036388">
    <property type="entry name" value="WH-like_DNA-bd_sf"/>
</dbReference>
<name>A0A9X3MQG7_9ACTN</name>
<dbReference type="PROSITE" id="PS51462">
    <property type="entry name" value="NUDIX"/>
    <property type="match status" value="1"/>
</dbReference>
<comment type="caution">
    <text evidence="2">The sequence shown here is derived from an EMBL/GenBank/DDBJ whole genome shotgun (WGS) entry which is preliminary data.</text>
</comment>
<dbReference type="Pfam" id="PF00293">
    <property type="entry name" value="NUDIX"/>
    <property type="match status" value="1"/>
</dbReference>
<proteinExistence type="predicted"/>
<gene>
    <name evidence="2" type="ORF">OM076_09400</name>
</gene>
<dbReference type="Gene3D" id="3.90.79.10">
    <property type="entry name" value="Nucleoside Triphosphate Pyrophosphohydrolase"/>
    <property type="match status" value="1"/>
</dbReference>
<dbReference type="PANTHER" id="PTHR43736">
    <property type="entry name" value="ADP-RIBOSE PYROPHOSPHATASE"/>
    <property type="match status" value="1"/>
</dbReference>
<dbReference type="Pfam" id="PF21906">
    <property type="entry name" value="WHD_NrtR"/>
    <property type="match status" value="1"/>
</dbReference>
<dbReference type="Proteomes" id="UP001149140">
    <property type="component" value="Unassembled WGS sequence"/>
</dbReference>
<dbReference type="InterPro" id="IPR015797">
    <property type="entry name" value="NUDIX_hydrolase-like_dom_sf"/>
</dbReference>
<evidence type="ECO:0000259" key="1">
    <source>
        <dbReference type="PROSITE" id="PS51462"/>
    </source>
</evidence>
<dbReference type="SUPFAM" id="SSF46785">
    <property type="entry name" value="Winged helix' DNA-binding domain"/>
    <property type="match status" value="1"/>
</dbReference>
<evidence type="ECO:0000313" key="2">
    <source>
        <dbReference type="EMBL" id="MDA0160480.1"/>
    </source>
</evidence>
<dbReference type="InterPro" id="IPR036390">
    <property type="entry name" value="WH_DNA-bd_sf"/>
</dbReference>
<evidence type="ECO:0000313" key="3">
    <source>
        <dbReference type="Proteomes" id="UP001149140"/>
    </source>
</evidence>
<organism evidence="2 3">
    <name type="scientific">Solirubrobacter ginsenosidimutans</name>
    <dbReference type="NCBI Taxonomy" id="490573"/>
    <lineage>
        <taxon>Bacteria</taxon>
        <taxon>Bacillati</taxon>
        <taxon>Actinomycetota</taxon>
        <taxon>Thermoleophilia</taxon>
        <taxon>Solirubrobacterales</taxon>
        <taxon>Solirubrobacteraceae</taxon>
        <taxon>Solirubrobacter</taxon>
    </lineage>
</organism>
<dbReference type="SUPFAM" id="SSF55811">
    <property type="entry name" value="Nudix"/>
    <property type="match status" value="1"/>
</dbReference>
<feature type="domain" description="Nudix hydrolase" evidence="1">
    <location>
        <begin position="18"/>
        <end position="148"/>
    </location>
</feature>
<dbReference type="Gene3D" id="1.10.10.10">
    <property type="entry name" value="Winged helix-like DNA-binding domain superfamily/Winged helix DNA-binding domain"/>
    <property type="match status" value="1"/>
</dbReference>
<dbReference type="EMBL" id="JAPDOD010000005">
    <property type="protein sequence ID" value="MDA0160480.1"/>
    <property type="molecule type" value="Genomic_DNA"/>
</dbReference>
<dbReference type="AlphaFoldDB" id="A0A9X3MQG7"/>
<keyword evidence="2" id="KW-0378">Hydrolase</keyword>
<dbReference type="InterPro" id="IPR000086">
    <property type="entry name" value="NUDIX_hydrolase_dom"/>
</dbReference>
<dbReference type="InterPro" id="IPR054105">
    <property type="entry name" value="WHD_NrtR"/>
</dbReference>